<dbReference type="PROSITE" id="PS50893">
    <property type="entry name" value="ABC_TRANSPORTER_2"/>
    <property type="match status" value="2"/>
</dbReference>
<dbReference type="GO" id="GO:0042626">
    <property type="term" value="F:ATPase-coupled transmembrane transporter activity"/>
    <property type="evidence" value="ECO:0007669"/>
    <property type="project" value="TreeGrafter"/>
</dbReference>
<gene>
    <name evidence="11" type="ORF">ENO77_03780</name>
</gene>
<keyword evidence="4" id="KW-1003">Cell membrane</keyword>
<protein>
    <submittedName>
        <fullName evidence="11">ABC transporter ATP-binding protein</fullName>
    </submittedName>
</protein>
<dbReference type="CDD" id="cd03225">
    <property type="entry name" value="ABC_cobalt_CbiO_domain1"/>
    <property type="match status" value="2"/>
</dbReference>
<evidence type="ECO:0000256" key="1">
    <source>
        <dbReference type="ARBA" id="ARBA00004202"/>
    </source>
</evidence>
<organism evidence="11">
    <name type="scientific">Ignisphaera aggregans</name>
    <dbReference type="NCBI Taxonomy" id="334771"/>
    <lineage>
        <taxon>Archaea</taxon>
        <taxon>Thermoproteota</taxon>
        <taxon>Thermoprotei</taxon>
        <taxon>Desulfurococcales</taxon>
        <taxon>Desulfurococcaceae</taxon>
        <taxon>Ignisphaera</taxon>
    </lineage>
</organism>
<dbReference type="InterPro" id="IPR015856">
    <property type="entry name" value="ABC_transpr_CbiO/EcfA_su"/>
</dbReference>
<keyword evidence="8" id="KW-0472">Membrane</keyword>
<sequence>MNREAIRLQNVTYFYPKTSEPALENVTLTVSEGEFLVIAGPSGGGKSTLCKIVTGLIPHLYGGKLAGEAYVYGLNIAEADVKNLVSTVGVVLQNPENQIVNIVVEEELAFALENLLFDRDEIVSRIEEVSRKLGISHILGRSTYELSGGETQKVVLGSILALKPKILVLDEPLAHLDPPTALDLIRFLQYLNKVEGRTIIVVEHRLSELLRCASRLVILDKKIVYDGPPRKAIEDIADVGSVYGIEIPPIAKLGKIMRSTYSPLDVDEALTMLRSSNTVFKTGLPKPVNNEAPDPTCRDVAISVQGLWHIYRNGVVALKDINLEVCRGEFVAIVGGNGSGKTTLVKHFNGLLKPTRGKVLVLGKDVTKHSVAELAQHVGLVFQNPLYYFFRDTVYDEVMFTARSMNVENAEEKVAEILDRLGLSHIAKRSPYEISVGEQRRLAIASALVYNPEILVLDEPTAGIDFKLKMELLEIITSAWREGRTVIITTHDIEFLSHAPVQKVVVLEKGGIVALGNPRRVFYELLPADMEMYLPQTVRLVKRLGVDSAIRPLNIDDLETAP</sequence>
<dbReference type="NCBIfam" id="NF010167">
    <property type="entry name" value="PRK13648.1"/>
    <property type="match status" value="2"/>
</dbReference>
<dbReference type="SMART" id="SM00382">
    <property type="entry name" value="AAA"/>
    <property type="match status" value="2"/>
</dbReference>
<comment type="subcellular location">
    <subcellularLocation>
        <location evidence="1">Cell membrane</location>
        <topology evidence="1">Peripheral membrane protein</topology>
    </subcellularLocation>
</comment>
<comment type="similarity">
    <text evidence="2">Belongs to the ABC transporter superfamily.</text>
</comment>
<dbReference type="GO" id="GO:0005524">
    <property type="term" value="F:ATP binding"/>
    <property type="evidence" value="ECO:0007669"/>
    <property type="project" value="UniProtKB-KW"/>
</dbReference>
<proteinExistence type="inferred from homology"/>
<comment type="caution">
    <text evidence="11">The sequence shown here is derived from an EMBL/GenBank/DDBJ whole genome shotgun (WGS) entry which is preliminary data.</text>
</comment>
<dbReference type="InterPro" id="IPR027417">
    <property type="entry name" value="P-loop_NTPase"/>
</dbReference>
<feature type="domain" description="ABC transporter" evidence="10">
    <location>
        <begin position="6"/>
        <end position="245"/>
    </location>
</feature>
<keyword evidence="5" id="KW-0547">Nucleotide-binding</keyword>
<dbReference type="FunFam" id="3.40.50.300:FF:000224">
    <property type="entry name" value="Energy-coupling factor transporter ATP-binding protein EcfA"/>
    <property type="match status" value="1"/>
</dbReference>
<evidence type="ECO:0000259" key="10">
    <source>
        <dbReference type="PROSITE" id="PS50893"/>
    </source>
</evidence>
<dbReference type="Pfam" id="PF00005">
    <property type="entry name" value="ABC_tran"/>
    <property type="match status" value="2"/>
</dbReference>
<evidence type="ECO:0000256" key="2">
    <source>
        <dbReference type="ARBA" id="ARBA00005417"/>
    </source>
</evidence>
<evidence type="ECO:0000256" key="5">
    <source>
        <dbReference type="ARBA" id="ARBA00022741"/>
    </source>
</evidence>
<comment type="function">
    <text evidence="9">Probably part of an ABC transporter complex. Responsible for energy coupling to the transport system.</text>
</comment>
<dbReference type="GO" id="GO:0016887">
    <property type="term" value="F:ATP hydrolysis activity"/>
    <property type="evidence" value="ECO:0007669"/>
    <property type="project" value="InterPro"/>
</dbReference>
<evidence type="ECO:0000256" key="9">
    <source>
        <dbReference type="ARBA" id="ARBA00025157"/>
    </source>
</evidence>
<dbReference type="SUPFAM" id="SSF52540">
    <property type="entry name" value="P-loop containing nucleoside triphosphate hydrolases"/>
    <property type="match status" value="2"/>
</dbReference>
<dbReference type="InterPro" id="IPR003593">
    <property type="entry name" value="AAA+_ATPase"/>
</dbReference>
<feature type="domain" description="ABC transporter" evidence="10">
    <location>
        <begin position="302"/>
        <end position="534"/>
    </location>
</feature>
<evidence type="ECO:0000256" key="6">
    <source>
        <dbReference type="ARBA" id="ARBA00022840"/>
    </source>
</evidence>
<keyword evidence="7" id="KW-1278">Translocase</keyword>
<dbReference type="EMBL" id="DSGT01000009">
    <property type="protein sequence ID" value="HEW53267.1"/>
    <property type="molecule type" value="Genomic_DNA"/>
</dbReference>
<dbReference type="GO" id="GO:0043190">
    <property type="term" value="C:ATP-binding cassette (ABC) transporter complex"/>
    <property type="evidence" value="ECO:0007669"/>
    <property type="project" value="TreeGrafter"/>
</dbReference>
<evidence type="ECO:0000313" key="11">
    <source>
        <dbReference type="EMBL" id="HEW53267.1"/>
    </source>
</evidence>
<dbReference type="PROSITE" id="PS00211">
    <property type="entry name" value="ABC_TRANSPORTER_1"/>
    <property type="match status" value="1"/>
</dbReference>
<dbReference type="InterPro" id="IPR017871">
    <property type="entry name" value="ABC_transporter-like_CS"/>
</dbReference>
<dbReference type="InterPro" id="IPR003439">
    <property type="entry name" value="ABC_transporter-like_ATP-bd"/>
</dbReference>
<name>A0A7C2VMG0_9CREN</name>
<keyword evidence="3" id="KW-0813">Transport</keyword>
<evidence type="ECO:0000256" key="8">
    <source>
        <dbReference type="ARBA" id="ARBA00023136"/>
    </source>
</evidence>
<accession>A0A7C2VMG0</accession>
<dbReference type="InterPro" id="IPR050095">
    <property type="entry name" value="ECF_ABC_transporter_ATP-bd"/>
</dbReference>
<evidence type="ECO:0000256" key="4">
    <source>
        <dbReference type="ARBA" id="ARBA00022475"/>
    </source>
</evidence>
<keyword evidence="6 11" id="KW-0067">ATP-binding</keyword>
<evidence type="ECO:0000256" key="7">
    <source>
        <dbReference type="ARBA" id="ARBA00022967"/>
    </source>
</evidence>
<dbReference type="PANTHER" id="PTHR43553">
    <property type="entry name" value="HEAVY METAL TRANSPORTER"/>
    <property type="match status" value="1"/>
</dbReference>
<dbReference type="PANTHER" id="PTHR43553:SF24">
    <property type="entry name" value="ENERGY-COUPLING FACTOR TRANSPORTER ATP-BINDING PROTEIN ECFA1"/>
    <property type="match status" value="1"/>
</dbReference>
<dbReference type="Gene3D" id="3.40.50.300">
    <property type="entry name" value="P-loop containing nucleotide triphosphate hydrolases"/>
    <property type="match status" value="2"/>
</dbReference>
<dbReference type="AlphaFoldDB" id="A0A7C2VMG0"/>
<evidence type="ECO:0000256" key="3">
    <source>
        <dbReference type="ARBA" id="ARBA00022448"/>
    </source>
</evidence>
<reference evidence="11" key="1">
    <citation type="journal article" date="2020" name="mSystems">
        <title>Genome- and Community-Level Interaction Insights into Carbon Utilization and Element Cycling Functions of Hydrothermarchaeota in Hydrothermal Sediment.</title>
        <authorList>
            <person name="Zhou Z."/>
            <person name="Liu Y."/>
            <person name="Xu W."/>
            <person name="Pan J."/>
            <person name="Luo Z.H."/>
            <person name="Li M."/>
        </authorList>
    </citation>
    <scope>NUCLEOTIDE SEQUENCE [LARGE SCALE GENOMIC DNA]</scope>
    <source>
        <strain evidence="11">SpSt-16</strain>
    </source>
</reference>